<keyword evidence="4" id="KW-1185">Reference proteome</keyword>
<dbReference type="RefSeq" id="WP_252663677.1">
    <property type="nucleotide sequence ID" value="NZ_CP098611.1"/>
</dbReference>
<organism evidence="3 4">
    <name type="scientific">Phormidium yuhuli AB48</name>
    <dbReference type="NCBI Taxonomy" id="2940671"/>
    <lineage>
        <taxon>Bacteria</taxon>
        <taxon>Bacillati</taxon>
        <taxon>Cyanobacteriota</taxon>
        <taxon>Cyanophyceae</taxon>
        <taxon>Oscillatoriophycideae</taxon>
        <taxon>Oscillatoriales</taxon>
        <taxon>Oscillatoriaceae</taxon>
        <taxon>Phormidium</taxon>
        <taxon>Phormidium yuhuli</taxon>
    </lineage>
</organism>
<dbReference type="Proteomes" id="UP001056708">
    <property type="component" value="Chromosome"/>
</dbReference>
<proteinExistence type="predicted"/>
<gene>
    <name evidence="3" type="ORF">NEA10_02695</name>
</gene>
<evidence type="ECO:0000313" key="3">
    <source>
        <dbReference type="EMBL" id="USR91653.1"/>
    </source>
</evidence>
<feature type="coiled-coil region" evidence="1">
    <location>
        <begin position="143"/>
        <end position="214"/>
    </location>
</feature>
<reference evidence="3" key="1">
    <citation type="submission" date="2022-06" db="EMBL/GenBank/DDBJ databases">
        <title>Genome sequence of Phormidium yuhuli AB48 isolated from an industrial photobioreactor environment.</title>
        <authorList>
            <person name="Qiu Y."/>
            <person name="Noonan A.J.C."/>
            <person name="Dofher K."/>
            <person name="Koch M."/>
            <person name="Kieft B."/>
            <person name="Lin X."/>
            <person name="Ziels R.M."/>
            <person name="Hallam S.J."/>
        </authorList>
    </citation>
    <scope>NUCLEOTIDE SEQUENCE</scope>
    <source>
        <strain evidence="3">AB48</strain>
    </source>
</reference>
<sequence>MLRQDPAGIDSQPENRQPQPEPTAPVEGDRPEQTGGGSVNIQQALNRIEEVILDSPRIPFTGRTLIDEEPLLDLLDAIRINLPTAFQEAEEVVRQKDEIFRQAEQYGQDIVEAAEQQAANILDEMGLVRQAKVEADRMRQQVRADCEVAREQAIAEIEQLQRQAKQELEQIHAQALAEASTIETGADEYADKVLQNIEQQLSDMMRIIRNGRQQLQQESTYRAHQKESSSQSLRRY</sequence>
<keyword evidence="1" id="KW-0175">Coiled coil</keyword>
<feature type="region of interest" description="Disordered" evidence="2">
    <location>
        <begin position="1"/>
        <end position="39"/>
    </location>
</feature>
<feature type="region of interest" description="Disordered" evidence="2">
    <location>
        <begin position="215"/>
        <end position="236"/>
    </location>
</feature>
<dbReference type="CDD" id="cd06503">
    <property type="entry name" value="ATP-synt_Fo_b"/>
    <property type="match status" value="1"/>
</dbReference>
<accession>A0ABY5AU43</accession>
<evidence type="ECO:0000313" key="4">
    <source>
        <dbReference type="Proteomes" id="UP001056708"/>
    </source>
</evidence>
<evidence type="ECO:0000256" key="2">
    <source>
        <dbReference type="SAM" id="MobiDB-lite"/>
    </source>
</evidence>
<dbReference type="EMBL" id="CP098611">
    <property type="protein sequence ID" value="USR91653.1"/>
    <property type="molecule type" value="Genomic_DNA"/>
</dbReference>
<name>A0ABY5AU43_9CYAN</name>
<protein>
    <submittedName>
        <fullName evidence="3">ATP synthase F0 subunit B</fullName>
    </submittedName>
</protein>
<evidence type="ECO:0000256" key="1">
    <source>
        <dbReference type="SAM" id="Coils"/>
    </source>
</evidence>